<proteinExistence type="inferred from homology"/>
<dbReference type="GO" id="GO:0090385">
    <property type="term" value="P:phagosome-lysosome fusion"/>
    <property type="evidence" value="ECO:0007669"/>
    <property type="project" value="TreeGrafter"/>
</dbReference>
<evidence type="ECO:0000256" key="11">
    <source>
        <dbReference type="ARBA" id="ARBA00023288"/>
    </source>
</evidence>
<evidence type="ECO:0000256" key="7">
    <source>
        <dbReference type="ARBA" id="ARBA00022753"/>
    </source>
</evidence>
<comment type="subcellular location">
    <subcellularLocation>
        <location evidence="1">Late endosome membrane</location>
    </subcellularLocation>
    <subcellularLocation>
        <location evidence="2">Lysosome membrane</location>
    </subcellularLocation>
</comment>
<keyword evidence="5" id="KW-0488">Methylation</keyword>
<evidence type="ECO:0000256" key="8">
    <source>
        <dbReference type="ARBA" id="ARBA00022927"/>
    </source>
</evidence>
<reference evidence="13" key="2">
    <citation type="submission" date="2025-08" db="UniProtKB">
        <authorList>
            <consortium name="Ensembl"/>
        </authorList>
    </citation>
    <scope>IDENTIFICATION</scope>
</reference>
<dbReference type="GO" id="GO:0005525">
    <property type="term" value="F:GTP binding"/>
    <property type="evidence" value="ECO:0007669"/>
    <property type="project" value="UniProtKB-KW"/>
</dbReference>
<reference evidence="13" key="3">
    <citation type="submission" date="2025-09" db="UniProtKB">
        <authorList>
            <consortium name="Ensembl"/>
        </authorList>
    </citation>
    <scope>IDENTIFICATION</scope>
</reference>
<organism evidence="13 14">
    <name type="scientific">Corvus moneduloides</name>
    <name type="common">New Caledonian crow</name>
    <dbReference type="NCBI Taxonomy" id="1196302"/>
    <lineage>
        <taxon>Eukaryota</taxon>
        <taxon>Metazoa</taxon>
        <taxon>Chordata</taxon>
        <taxon>Craniata</taxon>
        <taxon>Vertebrata</taxon>
        <taxon>Euteleostomi</taxon>
        <taxon>Archelosauria</taxon>
        <taxon>Archosauria</taxon>
        <taxon>Dinosauria</taxon>
        <taxon>Saurischia</taxon>
        <taxon>Theropoda</taxon>
        <taxon>Coelurosauria</taxon>
        <taxon>Aves</taxon>
        <taxon>Neognathae</taxon>
        <taxon>Neoaves</taxon>
        <taxon>Telluraves</taxon>
        <taxon>Australaves</taxon>
        <taxon>Passeriformes</taxon>
        <taxon>Corvoidea</taxon>
        <taxon>Corvidae</taxon>
        <taxon>Corvus</taxon>
    </lineage>
</organism>
<evidence type="ECO:0000256" key="10">
    <source>
        <dbReference type="ARBA" id="ARBA00023136"/>
    </source>
</evidence>
<keyword evidence="11" id="KW-0449">Lipoprotein</keyword>
<reference evidence="14" key="1">
    <citation type="submission" date="2019-10" db="EMBL/GenBank/DDBJ databases">
        <title>Corvus moneduloides (New Caledonian crow) genome, bCorMon1, primary haplotype.</title>
        <authorList>
            <person name="Rutz C."/>
            <person name="Fungtammasan C."/>
            <person name="Mountcastle J."/>
            <person name="Formenti G."/>
            <person name="Chow W."/>
            <person name="Howe K."/>
            <person name="Steele M.P."/>
            <person name="Fernandes J."/>
            <person name="Gilbert M.T.P."/>
            <person name="Fedrigo O."/>
            <person name="Jarvis E.D."/>
            <person name="Gemmell N."/>
        </authorList>
    </citation>
    <scope>NUCLEOTIDE SEQUENCE [LARGE SCALE GENOMIC DNA]</scope>
</reference>
<dbReference type="GO" id="GO:0003924">
    <property type="term" value="F:GTPase activity"/>
    <property type="evidence" value="ECO:0007669"/>
    <property type="project" value="InterPro"/>
</dbReference>
<evidence type="ECO:0000256" key="6">
    <source>
        <dbReference type="ARBA" id="ARBA00022741"/>
    </source>
</evidence>
<dbReference type="PRINTS" id="PR00449">
    <property type="entry name" value="RASTRNSFRMNG"/>
</dbReference>
<dbReference type="SMART" id="SM00175">
    <property type="entry name" value="RAB"/>
    <property type="match status" value="1"/>
</dbReference>
<dbReference type="Ensembl" id="ENSCMUT00000031047.1">
    <property type="protein sequence ID" value="ENSCMUP00000033180.1"/>
    <property type="gene ID" value="ENSCMUG00000020111.1"/>
</dbReference>
<dbReference type="GO" id="GO:0031902">
    <property type="term" value="C:late endosome membrane"/>
    <property type="evidence" value="ECO:0007669"/>
    <property type="project" value="UniProtKB-SubCell"/>
</dbReference>
<dbReference type="GO" id="GO:0015031">
    <property type="term" value="P:protein transport"/>
    <property type="evidence" value="ECO:0007669"/>
    <property type="project" value="UniProtKB-KW"/>
</dbReference>
<evidence type="ECO:0000256" key="1">
    <source>
        <dbReference type="ARBA" id="ARBA00004414"/>
    </source>
</evidence>
<keyword evidence="12" id="KW-0636">Prenylation</keyword>
<dbReference type="GO" id="GO:0045335">
    <property type="term" value="C:phagocytic vesicle"/>
    <property type="evidence" value="ECO:0007669"/>
    <property type="project" value="TreeGrafter"/>
</dbReference>
<dbReference type="OMA" id="ADCYVLH"/>
<keyword evidence="9" id="KW-0342">GTP-binding</keyword>
<dbReference type="Proteomes" id="UP000694553">
    <property type="component" value="Unassembled WGS sequence"/>
</dbReference>
<keyword evidence="10" id="KW-0472">Membrane</keyword>
<dbReference type="PANTHER" id="PTHR47981:SF13">
    <property type="entry name" value="RAS-RELATED PROTEIN RAB-7A"/>
    <property type="match status" value="1"/>
</dbReference>
<evidence type="ECO:0000313" key="13">
    <source>
        <dbReference type="Ensembl" id="ENSCMUP00000033180.1"/>
    </source>
</evidence>
<evidence type="ECO:0000256" key="12">
    <source>
        <dbReference type="ARBA" id="ARBA00023289"/>
    </source>
</evidence>
<keyword evidence="14" id="KW-1185">Reference proteome</keyword>
<sequence>MTSRKKVLLKVIIIGDSGVRKTSHMNQYVNKQFSNQYKVTIGAGFLTKEVMVDDRLVTIQVTTKQVQAWCYSKNNIPYFEISAKEAVNVEQTFQVILYDEFLKPIKLDKND</sequence>
<dbReference type="PANTHER" id="PTHR47981">
    <property type="entry name" value="RAB FAMILY"/>
    <property type="match status" value="1"/>
</dbReference>
<evidence type="ECO:0000313" key="14">
    <source>
        <dbReference type="Proteomes" id="UP000694553"/>
    </source>
</evidence>
<evidence type="ECO:0000256" key="4">
    <source>
        <dbReference type="ARBA" id="ARBA00022448"/>
    </source>
</evidence>
<evidence type="ECO:0000256" key="2">
    <source>
        <dbReference type="ARBA" id="ARBA00004656"/>
    </source>
</evidence>
<comment type="similarity">
    <text evidence="3">Belongs to the small GTPase superfamily. Rab family.</text>
</comment>
<keyword evidence="4" id="KW-0813">Transport</keyword>
<dbReference type="Gene3D" id="3.40.50.300">
    <property type="entry name" value="P-loop containing nucleotide triphosphate hydrolases"/>
    <property type="match status" value="2"/>
</dbReference>
<dbReference type="GO" id="GO:0008333">
    <property type="term" value="P:endosome to lysosome transport"/>
    <property type="evidence" value="ECO:0007669"/>
    <property type="project" value="TreeGrafter"/>
</dbReference>
<dbReference type="PROSITE" id="PS51419">
    <property type="entry name" value="RAB"/>
    <property type="match status" value="1"/>
</dbReference>
<name>A0A8U7N735_CORMO</name>
<evidence type="ECO:0000256" key="5">
    <source>
        <dbReference type="ARBA" id="ARBA00022481"/>
    </source>
</evidence>
<keyword evidence="7" id="KW-0967">Endosome</keyword>
<accession>A0A8U7N735</accession>
<evidence type="ECO:0000256" key="3">
    <source>
        <dbReference type="ARBA" id="ARBA00006270"/>
    </source>
</evidence>
<dbReference type="InterPro" id="IPR001806">
    <property type="entry name" value="Small_GTPase"/>
</dbReference>
<dbReference type="AlphaFoldDB" id="A0A8U7N735"/>
<dbReference type="GO" id="GO:0005765">
    <property type="term" value="C:lysosomal membrane"/>
    <property type="evidence" value="ECO:0007669"/>
    <property type="project" value="UniProtKB-SubCell"/>
</dbReference>
<dbReference type="Pfam" id="PF00071">
    <property type="entry name" value="Ras"/>
    <property type="match status" value="1"/>
</dbReference>
<evidence type="ECO:0000256" key="9">
    <source>
        <dbReference type="ARBA" id="ARBA00023134"/>
    </source>
</evidence>
<keyword evidence="8" id="KW-0653">Protein transport</keyword>
<keyword evidence="6" id="KW-0547">Nucleotide-binding</keyword>
<dbReference type="InterPro" id="IPR027417">
    <property type="entry name" value="P-loop_NTPase"/>
</dbReference>
<dbReference type="SUPFAM" id="SSF52540">
    <property type="entry name" value="P-loop containing nucleoside triphosphate hydrolases"/>
    <property type="match status" value="1"/>
</dbReference>
<protein>
    <submittedName>
        <fullName evidence="13">Uncharacterized protein</fullName>
    </submittedName>
</protein>